<accession>A0AAV3XF81</accession>
<evidence type="ECO:0000313" key="2">
    <source>
        <dbReference type="Proteomes" id="UP001050975"/>
    </source>
</evidence>
<dbReference type="EMBL" id="BLAY01000103">
    <property type="protein sequence ID" value="GET40893.1"/>
    <property type="molecule type" value="Genomic_DNA"/>
</dbReference>
<dbReference type="Proteomes" id="UP001050975">
    <property type="component" value="Unassembled WGS sequence"/>
</dbReference>
<comment type="caution">
    <text evidence="1">The sequence shown here is derived from an EMBL/GenBank/DDBJ whole genome shotgun (WGS) entry which is preliminary data.</text>
</comment>
<proteinExistence type="predicted"/>
<protein>
    <submittedName>
        <fullName evidence="1">Uncharacterized protein</fullName>
    </submittedName>
</protein>
<organism evidence="1 2">
    <name type="scientific">Microseira wollei NIES-4236</name>
    <dbReference type="NCBI Taxonomy" id="2530354"/>
    <lineage>
        <taxon>Bacteria</taxon>
        <taxon>Bacillati</taxon>
        <taxon>Cyanobacteriota</taxon>
        <taxon>Cyanophyceae</taxon>
        <taxon>Oscillatoriophycideae</taxon>
        <taxon>Aerosakkonematales</taxon>
        <taxon>Aerosakkonemataceae</taxon>
        <taxon>Microseira</taxon>
    </lineage>
</organism>
<sequence>MAVIRQGKGERKKGIWGIWGKGDLGIWGIMGERGQEERQRETEEKRVCGENRDKLLLSQIPQIPFSQIPLSPSPFPLFGHTLKFSTAKLFRQSMTI</sequence>
<reference evidence="1" key="1">
    <citation type="submission" date="2019-10" db="EMBL/GenBank/DDBJ databases">
        <title>Draft genome sequece of Microseira wollei NIES-4236.</title>
        <authorList>
            <person name="Yamaguchi H."/>
            <person name="Suzuki S."/>
            <person name="Kawachi M."/>
        </authorList>
    </citation>
    <scope>NUCLEOTIDE SEQUENCE</scope>
    <source>
        <strain evidence="1">NIES-4236</strain>
    </source>
</reference>
<dbReference type="AlphaFoldDB" id="A0AAV3XF81"/>
<evidence type="ECO:0000313" key="1">
    <source>
        <dbReference type="EMBL" id="GET40893.1"/>
    </source>
</evidence>
<name>A0AAV3XF81_9CYAN</name>
<gene>
    <name evidence="1" type="ORF">MiSe_57050</name>
</gene>
<keyword evidence="2" id="KW-1185">Reference proteome</keyword>